<proteinExistence type="predicted"/>
<sequence>MSQRKEINELLIEILPYVSHIEEIKELFNRVNSLEELKEIVNKRLKEEKDITKITDYKIILNKISEIMG</sequence>
<keyword evidence="3" id="KW-1185">Reference proteome</keyword>
<accession>D5VQS5</accession>
<feature type="coiled-coil region" evidence="1">
    <location>
        <begin position="17"/>
        <end position="51"/>
    </location>
</feature>
<evidence type="ECO:0000313" key="3">
    <source>
        <dbReference type="Proteomes" id="UP000002061"/>
    </source>
</evidence>
<keyword evidence="1" id="KW-0175">Coiled coil</keyword>
<dbReference type="eggNOG" id="arCOG05091">
    <property type="taxonomic scope" value="Archaea"/>
</dbReference>
<reference evidence="2" key="1">
    <citation type="submission" date="2010-04" db="EMBL/GenBank/DDBJ databases">
        <title>Complete sequence of Methanocaldococcus infernus ME.</title>
        <authorList>
            <consortium name="US DOE Joint Genome Institute"/>
            <person name="Lucas S."/>
            <person name="Copeland A."/>
            <person name="Lapidus A."/>
            <person name="Cheng J.-F."/>
            <person name="Bruce D."/>
            <person name="Goodwin L."/>
            <person name="Pitluck S."/>
            <person name="Munk A.C."/>
            <person name="Detter J.C."/>
            <person name="Han C."/>
            <person name="Tapia R."/>
            <person name="Land M."/>
            <person name="Hauser L."/>
            <person name="Kyrpides N."/>
            <person name="Mikhailova N."/>
            <person name="Sieprawska-Lupa M."/>
            <person name="Whitman W.B."/>
            <person name="Woyke T."/>
        </authorList>
    </citation>
    <scope>NUCLEOTIDE SEQUENCE [LARGE SCALE GENOMIC DNA]</scope>
    <source>
        <strain evidence="2">ME</strain>
    </source>
</reference>
<gene>
    <name evidence="2" type="ordered locus">Metin_0258</name>
</gene>
<evidence type="ECO:0000313" key="2">
    <source>
        <dbReference type="EMBL" id="ADG12928.1"/>
    </source>
</evidence>
<dbReference type="RefSeq" id="WP_013099674.1">
    <property type="nucleotide sequence ID" value="NC_014122.1"/>
</dbReference>
<protein>
    <submittedName>
        <fullName evidence="2">Uncharacterized protein</fullName>
    </submittedName>
</protein>
<dbReference type="HOGENOM" id="CLU_203607_0_0_2"/>
<name>D5VQS5_METIM</name>
<dbReference type="GeneID" id="9131258"/>
<dbReference type="STRING" id="573063.Metin_0258"/>
<organism evidence="2 3">
    <name type="scientific">Methanocaldococcus infernus (strain DSM 11812 / JCM 15783 / ME)</name>
    <dbReference type="NCBI Taxonomy" id="573063"/>
    <lineage>
        <taxon>Archaea</taxon>
        <taxon>Methanobacteriati</taxon>
        <taxon>Methanobacteriota</taxon>
        <taxon>Methanomada group</taxon>
        <taxon>Methanococci</taxon>
        <taxon>Methanococcales</taxon>
        <taxon>Methanocaldococcaceae</taxon>
        <taxon>Methanocaldococcus</taxon>
    </lineage>
</organism>
<dbReference type="KEGG" id="mif:Metin_0258"/>
<evidence type="ECO:0000256" key="1">
    <source>
        <dbReference type="SAM" id="Coils"/>
    </source>
</evidence>
<dbReference type="Proteomes" id="UP000002061">
    <property type="component" value="Chromosome"/>
</dbReference>
<dbReference type="AlphaFoldDB" id="D5VQS5"/>
<dbReference type="EMBL" id="CP002009">
    <property type="protein sequence ID" value="ADG12928.1"/>
    <property type="molecule type" value="Genomic_DNA"/>
</dbReference>